<gene>
    <name evidence="1" type="ORF">MANES_16G116800v8</name>
</gene>
<dbReference type="PANTHER" id="PTHR33132:SF148">
    <property type="entry name" value="SERINE-RICH PROTEIN-RELATED"/>
    <property type="match status" value="1"/>
</dbReference>
<dbReference type="EMBL" id="CM004402">
    <property type="protein sequence ID" value="OAY27324.1"/>
    <property type="molecule type" value="Genomic_DNA"/>
</dbReference>
<proteinExistence type="predicted"/>
<dbReference type="AlphaFoldDB" id="A0A2C9UC09"/>
<organism evidence="1 2">
    <name type="scientific">Manihot esculenta</name>
    <name type="common">Cassava</name>
    <name type="synonym">Jatropha manihot</name>
    <dbReference type="NCBI Taxonomy" id="3983"/>
    <lineage>
        <taxon>Eukaryota</taxon>
        <taxon>Viridiplantae</taxon>
        <taxon>Streptophyta</taxon>
        <taxon>Embryophyta</taxon>
        <taxon>Tracheophyta</taxon>
        <taxon>Spermatophyta</taxon>
        <taxon>Magnoliopsida</taxon>
        <taxon>eudicotyledons</taxon>
        <taxon>Gunneridae</taxon>
        <taxon>Pentapetalae</taxon>
        <taxon>rosids</taxon>
        <taxon>fabids</taxon>
        <taxon>Malpighiales</taxon>
        <taxon>Euphorbiaceae</taxon>
        <taxon>Crotonoideae</taxon>
        <taxon>Manihoteae</taxon>
        <taxon>Manihot</taxon>
    </lineage>
</organism>
<protein>
    <submittedName>
        <fullName evidence="1">Uncharacterized protein</fullName>
    </submittedName>
</protein>
<dbReference type="Proteomes" id="UP000091857">
    <property type="component" value="Chromosome 16"/>
</dbReference>
<sequence>MCNPAVRFISHRAFVEERRWLVFQAVDTVTEQPRTETAAVGGATGGSIGRCICSPTRHPGSFRCRHHRADYAWGRRITK</sequence>
<dbReference type="PANTHER" id="PTHR33132">
    <property type="entry name" value="OSJNBB0118P14.9 PROTEIN"/>
    <property type="match status" value="1"/>
</dbReference>
<keyword evidence="2" id="KW-1185">Reference proteome</keyword>
<accession>A0A2C9UC09</accession>
<reference evidence="2" key="1">
    <citation type="journal article" date="2016" name="Nat. Biotechnol.">
        <title>Sequencing wild and cultivated cassava and related species reveals extensive interspecific hybridization and genetic diversity.</title>
        <authorList>
            <person name="Bredeson J.V."/>
            <person name="Lyons J.B."/>
            <person name="Prochnik S.E."/>
            <person name="Wu G.A."/>
            <person name="Ha C.M."/>
            <person name="Edsinger-Gonzales E."/>
            <person name="Grimwood J."/>
            <person name="Schmutz J."/>
            <person name="Rabbi I.Y."/>
            <person name="Egesi C."/>
            <person name="Nauluvula P."/>
            <person name="Lebot V."/>
            <person name="Ndunguru J."/>
            <person name="Mkamilo G."/>
            <person name="Bart R.S."/>
            <person name="Setter T.L."/>
            <person name="Gleadow R.M."/>
            <person name="Kulakow P."/>
            <person name="Ferguson M.E."/>
            <person name="Rounsley S."/>
            <person name="Rokhsar D.S."/>
        </authorList>
    </citation>
    <scope>NUCLEOTIDE SEQUENCE [LARGE SCALE GENOMIC DNA]</scope>
    <source>
        <strain evidence="2">cv. AM560-2</strain>
    </source>
</reference>
<evidence type="ECO:0000313" key="1">
    <source>
        <dbReference type="EMBL" id="OAY27324.1"/>
    </source>
</evidence>
<evidence type="ECO:0000313" key="2">
    <source>
        <dbReference type="Proteomes" id="UP000091857"/>
    </source>
</evidence>
<comment type="caution">
    <text evidence="1">The sequence shown here is derived from an EMBL/GenBank/DDBJ whole genome shotgun (WGS) entry which is preliminary data.</text>
</comment>
<name>A0A2C9UC09_MANES</name>
<dbReference type="Gramene" id="Manes.16G116800.1.v8.1">
    <property type="protein sequence ID" value="Manes.16G116800.1.v8.1.CDS.1"/>
    <property type="gene ID" value="Manes.16G116800.v8.1"/>
</dbReference>